<gene>
    <name evidence="1" type="ORF">MRATA1EN3_LOCUS19197</name>
</gene>
<evidence type="ECO:0000313" key="1">
    <source>
        <dbReference type="EMBL" id="CAI9707984.1"/>
    </source>
</evidence>
<dbReference type="Proteomes" id="UP001162501">
    <property type="component" value="Chromosome 31"/>
</dbReference>
<evidence type="ECO:0000313" key="2">
    <source>
        <dbReference type="Proteomes" id="UP001162501"/>
    </source>
</evidence>
<name>A0ACB0F6U5_RANTA</name>
<reference evidence="1" key="1">
    <citation type="submission" date="2023-05" db="EMBL/GenBank/DDBJ databases">
        <authorList>
            <consortium name="ELIXIR-Norway"/>
        </authorList>
    </citation>
    <scope>NUCLEOTIDE SEQUENCE</scope>
</reference>
<accession>A0ACB0F6U5</accession>
<sequence length="372" mass="37743">MAASLCSRRTPPGRRAARWLGLAPVGDAGGPRPTPNKSPSPACARRRAGRARESAARRGAGSLAPEAGPGLGWRRPSSIPSRWEGMVESSRHGSGSLCREQPVFRAPRLPSRACLSSLPLRPLPASCPPSRGSHSLAAFPAASAPGLSGGARSSLRLAPSRSLAASVPSCPAGRALVPGPGPAARCRRLEQLSPACSGFGTRCYESEASRAPRPAGGVGCAAGPGTGISPQLASPSGDSLAPSVALLCLGGAGRVREEPSLWCACGISADMTAWGKFESLLLALLVLCAGLLTAAQGKAGSPAARRCANRPRPGLRARGRFGGGQRAEGPASAGGSPPRTPRDRDAGRQLASPFAHPHLPRPTPALLPPHSG</sequence>
<dbReference type="EMBL" id="OX596115">
    <property type="protein sequence ID" value="CAI9707984.1"/>
    <property type="molecule type" value="Genomic_DNA"/>
</dbReference>
<proteinExistence type="predicted"/>
<protein>
    <submittedName>
        <fullName evidence="1">Uncharacterized protein</fullName>
    </submittedName>
</protein>
<organism evidence="1 2">
    <name type="scientific">Rangifer tarandus platyrhynchus</name>
    <name type="common">Svalbard reindeer</name>
    <dbReference type="NCBI Taxonomy" id="3082113"/>
    <lineage>
        <taxon>Eukaryota</taxon>
        <taxon>Metazoa</taxon>
        <taxon>Chordata</taxon>
        <taxon>Craniata</taxon>
        <taxon>Vertebrata</taxon>
        <taxon>Euteleostomi</taxon>
        <taxon>Mammalia</taxon>
        <taxon>Eutheria</taxon>
        <taxon>Laurasiatheria</taxon>
        <taxon>Artiodactyla</taxon>
        <taxon>Ruminantia</taxon>
        <taxon>Pecora</taxon>
        <taxon>Cervidae</taxon>
        <taxon>Odocoileinae</taxon>
        <taxon>Rangifer</taxon>
    </lineage>
</organism>